<dbReference type="InterPro" id="IPR029063">
    <property type="entry name" value="SAM-dependent_MTases_sf"/>
</dbReference>
<reference evidence="2 3" key="1">
    <citation type="submission" date="2015-09" db="EMBL/GenBank/DDBJ databases">
        <title>Genome sequencing project for genomic taxonomy and phylogenomics of Bacillus-like bacteria.</title>
        <authorList>
            <person name="Liu B."/>
            <person name="Wang J."/>
            <person name="Zhu Y."/>
            <person name="Liu G."/>
            <person name="Chen Q."/>
            <person name="Chen Z."/>
            <person name="Lan J."/>
            <person name="Che J."/>
            <person name="Ge C."/>
            <person name="Shi H."/>
            <person name="Pan Z."/>
            <person name="Liu X."/>
        </authorList>
    </citation>
    <scope>NUCLEOTIDE SEQUENCE [LARGE SCALE GENOMIC DNA]</scope>
    <source>
        <strain evidence="2 3">DSM 8552</strain>
    </source>
</reference>
<protein>
    <recommendedName>
        <fullName evidence="1">Methyltransferase type 11 domain-containing protein</fullName>
    </recommendedName>
</protein>
<dbReference type="EMBL" id="LJJB01000007">
    <property type="protein sequence ID" value="KQL48739.1"/>
    <property type="molecule type" value="Genomic_DNA"/>
</dbReference>
<comment type="caution">
    <text evidence="2">The sequence shown here is derived from an EMBL/GenBank/DDBJ whole genome shotgun (WGS) entry which is preliminary data.</text>
</comment>
<dbReference type="Pfam" id="PF08241">
    <property type="entry name" value="Methyltransf_11"/>
    <property type="match status" value="1"/>
</dbReference>
<accession>A0ABR5NB10</accession>
<dbReference type="Proteomes" id="UP000051063">
    <property type="component" value="Unassembled WGS sequence"/>
</dbReference>
<gene>
    <name evidence="2" type="ORF">AN963_02770</name>
</gene>
<sequence length="197" mass="23058">MHLSRHALHNYWRDPMDGNRADYYIEGIENSKFLLENMKGYFDLHANILEIGCNVGRNLNHLFQAGYQNVSGIEISNYATELLKKTYPDLAQKATIYNSPVEEIITTLPENGYDLVYTMAVLEHIHTESEWIFHEISRITKTYLITIEDEVATTLRHFPRNYKEVFEPLGFVQVYEEAERVKKIVGGTFVFRMFKKI</sequence>
<dbReference type="Gene3D" id="3.40.50.150">
    <property type="entry name" value="Vaccinia Virus protein VP39"/>
    <property type="match status" value="1"/>
</dbReference>
<proteinExistence type="predicted"/>
<keyword evidence="3" id="KW-1185">Reference proteome</keyword>
<organism evidence="2 3">
    <name type="scientific">Brevibacillus choshinensis</name>
    <dbReference type="NCBI Taxonomy" id="54911"/>
    <lineage>
        <taxon>Bacteria</taxon>
        <taxon>Bacillati</taxon>
        <taxon>Bacillota</taxon>
        <taxon>Bacilli</taxon>
        <taxon>Bacillales</taxon>
        <taxon>Paenibacillaceae</taxon>
        <taxon>Brevibacillus</taxon>
    </lineage>
</organism>
<name>A0ABR5NB10_BRECH</name>
<feature type="domain" description="Methyltransferase type 11" evidence="1">
    <location>
        <begin position="49"/>
        <end position="141"/>
    </location>
</feature>
<dbReference type="InterPro" id="IPR013216">
    <property type="entry name" value="Methyltransf_11"/>
</dbReference>
<evidence type="ECO:0000259" key="1">
    <source>
        <dbReference type="Pfam" id="PF08241"/>
    </source>
</evidence>
<dbReference type="SUPFAM" id="SSF53335">
    <property type="entry name" value="S-adenosyl-L-methionine-dependent methyltransferases"/>
    <property type="match status" value="1"/>
</dbReference>
<evidence type="ECO:0000313" key="3">
    <source>
        <dbReference type="Proteomes" id="UP000051063"/>
    </source>
</evidence>
<evidence type="ECO:0000313" key="2">
    <source>
        <dbReference type="EMBL" id="KQL48739.1"/>
    </source>
</evidence>
<dbReference type="CDD" id="cd02440">
    <property type="entry name" value="AdoMet_MTases"/>
    <property type="match status" value="1"/>
</dbReference>